<evidence type="ECO:0000313" key="1">
    <source>
        <dbReference type="EMBL" id="EQB18101.1"/>
    </source>
</evidence>
<reference evidence="1 2" key="1">
    <citation type="journal article" date="2013" name="Genome Announc.">
        <title>Draft Genome Sequence of Sphingobium lactosutens Strain DS20T, Isolated from a Hexachlorocyclohexane Dumpsite.</title>
        <authorList>
            <person name="Kumar R."/>
            <person name="Dwivedi V."/>
            <person name="Negi V."/>
            <person name="Khurana J.P."/>
            <person name="Lal R."/>
        </authorList>
    </citation>
    <scope>NUCLEOTIDE SEQUENCE [LARGE SCALE GENOMIC DNA]</scope>
    <source>
        <strain evidence="1 2">DS20</strain>
    </source>
</reference>
<dbReference type="PATRIC" id="fig|1331060.3.peg.589"/>
<keyword evidence="2" id="KW-1185">Reference proteome</keyword>
<comment type="caution">
    <text evidence="1">The sequence shown here is derived from an EMBL/GenBank/DDBJ whole genome shotgun (WGS) entry which is preliminary data.</text>
</comment>
<sequence length="41" mass="4846">MRASEYRCRWQLPDGFDLRPHDVAEAAEMRQRVKDALKDGK</sequence>
<name>T0HNY8_9SPHN</name>
<organism evidence="1 2">
    <name type="scientific">Sphingobium lactosutens DS20</name>
    <dbReference type="NCBI Taxonomy" id="1331060"/>
    <lineage>
        <taxon>Bacteria</taxon>
        <taxon>Pseudomonadati</taxon>
        <taxon>Pseudomonadota</taxon>
        <taxon>Alphaproteobacteria</taxon>
        <taxon>Sphingomonadales</taxon>
        <taxon>Sphingomonadaceae</taxon>
        <taxon>Sphingobium</taxon>
    </lineage>
</organism>
<dbReference type="AlphaFoldDB" id="T0HNY8"/>
<proteinExistence type="predicted"/>
<dbReference type="EMBL" id="ATDP01000058">
    <property type="protein sequence ID" value="EQB18101.1"/>
    <property type="molecule type" value="Genomic_DNA"/>
</dbReference>
<accession>T0HNY8</accession>
<gene>
    <name evidence="1" type="ORF">RLDS_03240</name>
</gene>
<dbReference type="Proteomes" id="UP000015531">
    <property type="component" value="Unassembled WGS sequence"/>
</dbReference>
<protein>
    <submittedName>
        <fullName evidence="1">Uncharacterized protein</fullName>
    </submittedName>
</protein>
<evidence type="ECO:0000313" key="2">
    <source>
        <dbReference type="Proteomes" id="UP000015531"/>
    </source>
</evidence>